<gene>
    <name evidence="5" type="primary">gch</name>
    <name evidence="2" type="synonym">gch3</name>
    <name evidence="5" type="ORF">NDEV_1968</name>
</gene>
<protein>
    <recommendedName>
        <fullName evidence="2 3">GTP cyclohydrolase III</fullName>
        <ecNumber evidence="2 3">3.5.4.29</ecNumber>
    </recommendedName>
</protein>
<feature type="domain" description="GGDEF" evidence="4">
    <location>
        <begin position="127"/>
        <end position="248"/>
    </location>
</feature>
<proteinExistence type="inferred from homology"/>
<dbReference type="GO" id="GO:0043740">
    <property type="term" value="F:GTP cyclohydrolase IIa activity"/>
    <property type="evidence" value="ECO:0007669"/>
    <property type="project" value="UniProtKB-UniRule"/>
</dbReference>
<dbReference type="EC" id="3.5.4.29" evidence="2 3"/>
<dbReference type="KEGG" id="ndv:NDEV_1968"/>
<name>A0A128A5U9_9ARCH</name>
<dbReference type="PIRSF" id="PIRSF009265">
    <property type="entry name" value="GTP_cyclohydro_3"/>
    <property type="match status" value="1"/>
</dbReference>
<accession>A0A128A5U9</accession>
<organism evidence="5 6">
    <name type="scientific">Nitrosotalea devaniterrae</name>
    <dbReference type="NCBI Taxonomy" id="1078905"/>
    <lineage>
        <taxon>Archaea</taxon>
        <taxon>Nitrososphaerota</taxon>
        <taxon>Nitrososphaeria</taxon>
        <taxon>Nitrosotaleales</taxon>
        <taxon>Nitrosotaleaceae</taxon>
        <taxon>Nitrosotalea</taxon>
    </lineage>
</organism>
<keyword evidence="2" id="KW-0342">GTP-binding</keyword>
<dbReference type="Gene3D" id="3.30.70.270">
    <property type="match status" value="1"/>
</dbReference>
<dbReference type="EMBL" id="LN890280">
    <property type="protein sequence ID" value="CUR52730.1"/>
    <property type="molecule type" value="Genomic_DNA"/>
</dbReference>
<comment type="function">
    <text evidence="2 3">Catalyzes the formation of 2-amino-5-formylamino-6-ribofuranosylamino-4(3H)-pyrimidinone ribonucleotide monophosphate and inorganic phosphate from GTP. Also has an independent pyrophosphate phosphohydrolase activity.</text>
</comment>
<dbReference type="InterPro" id="IPR000160">
    <property type="entry name" value="GGDEF_dom"/>
</dbReference>
<keyword evidence="1 2" id="KW-0378">Hydrolase</keyword>
<comment type="catalytic activity">
    <reaction evidence="2 3">
        <text>GTP + 3 H2O = 2-amino-5-formylamino-6-(5-phospho-D-ribosylamino)pyrimidin-4(3H)-one + 2 phosphate + 2 H(+)</text>
        <dbReference type="Rhea" id="RHEA:22468"/>
        <dbReference type="ChEBI" id="CHEBI:15377"/>
        <dbReference type="ChEBI" id="CHEBI:15378"/>
        <dbReference type="ChEBI" id="CHEBI:37565"/>
        <dbReference type="ChEBI" id="CHEBI:43474"/>
        <dbReference type="ChEBI" id="CHEBI:57258"/>
        <dbReference type="EC" id="3.5.4.29"/>
    </reaction>
</comment>
<dbReference type="GO" id="GO:0005525">
    <property type="term" value="F:GTP binding"/>
    <property type="evidence" value="ECO:0007669"/>
    <property type="project" value="UniProtKB-KW"/>
</dbReference>
<evidence type="ECO:0000256" key="1">
    <source>
        <dbReference type="ARBA" id="ARBA00022801"/>
    </source>
</evidence>
<dbReference type="Proteomes" id="UP000196239">
    <property type="component" value="Chromosome 1"/>
</dbReference>
<dbReference type="InterPro" id="IPR029787">
    <property type="entry name" value="Nucleotide_cyclase"/>
</dbReference>
<dbReference type="PANTHER" id="PTHR42202:SF1">
    <property type="entry name" value="GTP CYCLOHYDROLASE III"/>
    <property type="match status" value="1"/>
</dbReference>
<keyword evidence="2" id="KW-0547">Nucleotide-binding</keyword>
<evidence type="ECO:0000256" key="3">
    <source>
        <dbReference type="PIRNR" id="PIRNR009265"/>
    </source>
</evidence>
<dbReference type="InterPro" id="IPR007839">
    <property type="entry name" value="GTP_CycHdrlase_3"/>
</dbReference>
<dbReference type="PANTHER" id="PTHR42202">
    <property type="entry name" value="GTP CYCLOHYDROLASE III"/>
    <property type="match status" value="1"/>
</dbReference>
<dbReference type="HAMAP" id="MF_00608">
    <property type="entry name" value="GTP_cyclohydro_3"/>
    <property type="match status" value="1"/>
</dbReference>
<dbReference type="Gene3D" id="3.30.70.1230">
    <property type="entry name" value="Nucleotide cyclase"/>
    <property type="match status" value="1"/>
</dbReference>
<evidence type="ECO:0000313" key="6">
    <source>
        <dbReference type="Proteomes" id="UP000196239"/>
    </source>
</evidence>
<evidence type="ECO:0000259" key="4">
    <source>
        <dbReference type="PROSITE" id="PS50887"/>
    </source>
</evidence>
<dbReference type="PROSITE" id="PS50887">
    <property type="entry name" value="GGDEF"/>
    <property type="match status" value="1"/>
</dbReference>
<evidence type="ECO:0000256" key="2">
    <source>
        <dbReference type="HAMAP-Rule" id="MF_00608"/>
    </source>
</evidence>
<sequence>MIQLTIIKITGYGPWTLTLGSDREHKLQMLQASLYREIQNLFSQKNCLAFPNRFDEIFVISNGLSADDHVEIQKQLVKSFELSLSMSIGQGNTPFEASSNADKARRSNTNLSKDHNVFGLQLKKETDLVQIIHMDVDGSTSVSAKKSPYEVSSLIIKLYSEMSEFFLQRNSLAFFMGGDNFMIISSNFNKDEITKFLEIVKQKYDISFNCGIGTAKTGRDAAKLATLSLDKIRELRDSGKKDTRILETTC</sequence>
<dbReference type="Pfam" id="PF05165">
    <property type="entry name" value="GCH_III"/>
    <property type="match status" value="1"/>
</dbReference>
<reference evidence="6" key="1">
    <citation type="submission" date="2015-10" db="EMBL/GenBank/DDBJ databases">
        <authorList>
            <person name="Lehtovirta-Morley L.E."/>
            <person name="Vieille C."/>
        </authorList>
    </citation>
    <scope>NUCLEOTIDE SEQUENCE [LARGE SCALE GENOMIC DNA]</scope>
</reference>
<evidence type="ECO:0000313" key="5">
    <source>
        <dbReference type="EMBL" id="CUR52730.1"/>
    </source>
</evidence>
<dbReference type="InterPro" id="IPR043128">
    <property type="entry name" value="Rev_trsase/Diguanyl_cyclase"/>
</dbReference>
<comment type="similarity">
    <text evidence="2 3">Belongs to the archaeal-type GTP cyclohydrolase family.</text>
</comment>
<keyword evidence="6" id="KW-1185">Reference proteome</keyword>
<dbReference type="AlphaFoldDB" id="A0A128A5U9"/>